<dbReference type="Pfam" id="PF01400">
    <property type="entry name" value="Astacin"/>
    <property type="match status" value="1"/>
</dbReference>
<dbReference type="Gene3D" id="3.40.390.10">
    <property type="entry name" value="Collagenase (Catalytic Domain)"/>
    <property type="match status" value="1"/>
</dbReference>
<evidence type="ECO:0000256" key="4">
    <source>
        <dbReference type="ARBA" id="ARBA00022723"/>
    </source>
</evidence>
<organism evidence="14 15">
    <name type="scientific">Ancylostoma ceylanicum</name>
    <dbReference type="NCBI Taxonomy" id="53326"/>
    <lineage>
        <taxon>Eukaryota</taxon>
        <taxon>Metazoa</taxon>
        <taxon>Ecdysozoa</taxon>
        <taxon>Nematoda</taxon>
        <taxon>Chromadorea</taxon>
        <taxon>Rhabditida</taxon>
        <taxon>Rhabditina</taxon>
        <taxon>Rhabditomorpha</taxon>
        <taxon>Strongyloidea</taxon>
        <taxon>Ancylostomatidae</taxon>
        <taxon>Ancylostomatinae</taxon>
        <taxon>Ancylostoma</taxon>
    </lineage>
</organism>
<dbReference type="GO" id="GO:0005576">
    <property type="term" value="C:extracellular region"/>
    <property type="evidence" value="ECO:0007669"/>
    <property type="project" value="UniProtKB-SubCell"/>
</dbReference>
<keyword evidence="2 10" id="KW-0964">Secreted</keyword>
<dbReference type="InterPro" id="IPR001506">
    <property type="entry name" value="Peptidase_M12A"/>
</dbReference>
<evidence type="ECO:0000256" key="2">
    <source>
        <dbReference type="ARBA" id="ARBA00022525"/>
    </source>
</evidence>
<keyword evidence="4 11" id="KW-0479">Metal-binding</keyword>
<dbReference type="SUPFAM" id="SSF55486">
    <property type="entry name" value="Metalloproteases ('zincins'), catalytic domain"/>
    <property type="match status" value="1"/>
</dbReference>
<dbReference type="OrthoDB" id="291007at2759"/>
<comment type="cofactor">
    <cofactor evidence="11 12">
        <name>Zn(2+)</name>
        <dbReference type="ChEBI" id="CHEBI:29105"/>
    </cofactor>
    <text evidence="11 12">Binds 1 zinc ion per subunit.</text>
</comment>
<dbReference type="GO" id="GO:0004222">
    <property type="term" value="F:metalloendopeptidase activity"/>
    <property type="evidence" value="ECO:0007669"/>
    <property type="project" value="UniProtKB-UniRule"/>
</dbReference>
<keyword evidence="5 11" id="KW-0378">Hydrolase</keyword>
<dbReference type="InterPro" id="IPR024079">
    <property type="entry name" value="MetalloPept_cat_dom_sf"/>
</dbReference>
<comment type="subcellular location">
    <subcellularLocation>
        <location evidence="1 10">Secreted</location>
    </subcellularLocation>
</comment>
<evidence type="ECO:0000256" key="9">
    <source>
        <dbReference type="ARBA" id="ARBA00023180"/>
    </source>
</evidence>
<dbReference type="STRING" id="53326.A0A016VIQ7"/>
<comment type="caution">
    <text evidence="14">The sequence shown here is derived from an EMBL/GenBank/DDBJ whole genome shotgun (WGS) entry which is preliminary data.</text>
</comment>
<dbReference type="GO" id="GO:0006508">
    <property type="term" value="P:proteolysis"/>
    <property type="evidence" value="ECO:0007669"/>
    <property type="project" value="UniProtKB-KW"/>
</dbReference>
<dbReference type="PRINTS" id="PR00480">
    <property type="entry name" value="ASTACIN"/>
</dbReference>
<evidence type="ECO:0000256" key="12">
    <source>
        <dbReference type="RuleBase" id="RU361183"/>
    </source>
</evidence>
<evidence type="ECO:0000256" key="6">
    <source>
        <dbReference type="ARBA" id="ARBA00022833"/>
    </source>
</evidence>
<feature type="binding site" evidence="11">
    <location>
        <position position="128"/>
    </location>
    <ligand>
        <name>Zn(2+)</name>
        <dbReference type="ChEBI" id="CHEBI:29105"/>
        <note>catalytic</note>
    </ligand>
</feature>
<evidence type="ECO:0000256" key="11">
    <source>
        <dbReference type="PROSITE-ProRule" id="PRU01211"/>
    </source>
</evidence>
<evidence type="ECO:0000313" key="15">
    <source>
        <dbReference type="Proteomes" id="UP000024635"/>
    </source>
</evidence>
<keyword evidence="15" id="KW-1185">Reference proteome</keyword>
<evidence type="ECO:0000256" key="8">
    <source>
        <dbReference type="ARBA" id="ARBA00023157"/>
    </source>
</evidence>
<sequence length="349" mass="39354">MKCLTIISLIAICICGGVLGRVVNDDVIVQLNRPRRQAWRWKNGVMGSRTISYYFQSNLNYEIQYLFMGAIRAWEKDTCVKFVNNKTASSMQVGAFSRGGCYHQGNGKTSWLNAGCGHLAGITHEVGHAIGLGHTHNRHDRDKYLNMDWGNVEVYKDQYKPMTQEQNDNYDVPYDYGSIMHYGVPQRNPAMAPIDEKYFRTIGSPIISFIDLVMVNKHYKCEELCHSKNPPPCARGGFPNPNDCSTCVCPVGYGGSLCNDMPVDCSESQTVTATKEWNQVQRNALNMNGDRYSYFRCTSWIKSPEGTKIEVEIADINSHVEKIGCVLAGIEIKTQKDQRLTGYRHATFT</sequence>
<name>A0A016VIQ7_9BILA</name>
<evidence type="ECO:0000256" key="10">
    <source>
        <dbReference type="PIRNR" id="PIRNR036365"/>
    </source>
</evidence>
<keyword evidence="10 12" id="KW-0732">Signal</keyword>
<evidence type="ECO:0000259" key="13">
    <source>
        <dbReference type="PROSITE" id="PS51864"/>
    </source>
</evidence>
<dbReference type="InterPro" id="IPR006026">
    <property type="entry name" value="Peptidase_Metallo"/>
</dbReference>
<proteinExistence type="predicted"/>
<feature type="binding site" evidence="11">
    <location>
        <position position="134"/>
    </location>
    <ligand>
        <name>Zn(2+)</name>
        <dbReference type="ChEBI" id="CHEBI:29105"/>
        <note>catalytic</note>
    </ligand>
</feature>
<dbReference type="PANTHER" id="PTHR10127">
    <property type="entry name" value="DISCOIDIN, CUB, EGF, LAMININ , AND ZINC METALLOPROTEASE DOMAIN CONTAINING"/>
    <property type="match status" value="1"/>
</dbReference>
<reference evidence="15" key="1">
    <citation type="journal article" date="2015" name="Nat. Genet.">
        <title>The genome and transcriptome of the zoonotic hookworm Ancylostoma ceylanicum identify infection-specific gene families.</title>
        <authorList>
            <person name="Schwarz E.M."/>
            <person name="Hu Y."/>
            <person name="Antoshechkin I."/>
            <person name="Miller M.M."/>
            <person name="Sternberg P.W."/>
            <person name="Aroian R.V."/>
        </authorList>
    </citation>
    <scope>NUCLEOTIDE SEQUENCE</scope>
    <source>
        <strain evidence="15">HY135</strain>
    </source>
</reference>
<evidence type="ECO:0000256" key="3">
    <source>
        <dbReference type="ARBA" id="ARBA00022670"/>
    </source>
</evidence>
<keyword evidence="9" id="KW-0325">Glycoprotein</keyword>
<feature type="chain" id="PRO_5005101018" description="Zinc metalloproteinase" evidence="10 12">
    <location>
        <begin position="21"/>
        <end position="349"/>
    </location>
</feature>
<evidence type="ECO:0000256" key="1">
    <source>
        <dbReference type="ARBA" id="ARBA00004613"/>
    </source>
</evidence>
<evidence type="ECO:0000256" key="5">
    <source>
        <dbReference type="ARBA" id="ARBA00022801"/>
    </source>
</evidence>
<protein>
    <recommendedName>
        <fullName evidence="10">Zinc metalloproteinase</fullName>
    </recommendedName>
</protein>
<dbReference type="GO" id="GO:0018996">
    <property type="term" value="P:molting cycle, collagen and cuticulin-based cuticle"/>
    <property type="evidence" value="ECO:0007669"/>
    <property type="project" value="InterPro"/>
</dbReference>
<evidence type="ECO:0000256" key="7">
    <source>
        <dbReference type="ARBA" id="ARBA00023049"/>
    </source>
</evidence>
<dbReference type="SMART" id="SM00235">
    <property type="entry name" value="ZnMc"/>
    <property type="match status" value="1"/>
</dbReference>
<dbReference type="GO" id="GO:0008270">
    <property type="term" value="F:zinc ion binding"/>
    <property type="evidence" value="ECO:0007669"/>
    <property type="project" value="UniProtKB-UniRule"/>
</dbReference>
<keyword evidence="3 11" id="KW-0645">Protease</keyword>
<dbReference type="EMBL" id="JARK01001346">
    <property type="protein sequence ID" value="EYC26628.1"/>
    <property type="molecule type" value="Genomic_DNA"/>
</dbReference>
<comment type="caution">
    <text evidence="11">Lacks conserved residue(s) required for the propagation of feature annotation.</text>
</comment>
<gene>
    <name evidence="14" type="primary">Acey_s0010.g877</name>
    <name evidence="14" type="ORF">Y032_0010g877</name>
</gene>
<dbReference type="InterPro" id="IPR017050">
    <property type="entry name" value="Metallopeptidase_nem"/>
</dbReference>
<feature type="active site" evidence="11">
    <location>
        <position position="125"/>
    </location>
</feature>
<dbReference type="AlphaFoldDB" id="A0A016VIQ7"/>
<dbReference type="Proteomes" id="UP000024635">
    <property type="component" value="Unassembled WGS sequence"/>
</dbReference>
<dbReference type="PROSITE" id="PS51864">
    <property type="entry name" value="ASTACIN"/>
    <property type="match status" value="1"/>
</dbReference>
<keyword evidence="6 11" id="KW-0862">Zinc</keyword>
<accession>A0A016VIQ7</accession>
<feature type="binding site" evidence="11">
    <location>
        <position position="124"/>
    </location>
    <ligand>
        <name>Zn(2+)</name>
        <dbReference type="ChEBI" id="CHEBI:29105"/>
        <note>catalytic</note>
    </ligand>
</feature>
<feature type="domain" description="Peptidase M12A" evidence="13">
    <location>
        <begin position="32"/>
        <end position="222"/>
    </location>
</feature>
<feature type="signal peptide" evidence="10 12">
    <location>
        <begin position="1"/>
        <end position="20"/>
    </location>
</feature>
<keyword evidence="8" id="KW-1015">Disulfide bond</keyword>
<dbReference type="PIRSF" id="PIRSF036365">
    <property type="entry name" value="Astacin_nematoda"/>
    <property type="match status" value="1"/>
</dbReference>
<keyword evidence="7 11" id="KW-0482">Metalloprotease</keyword>
<dbReference type="PANTHER" id="PTHR10127:SF780">
    <property type="entry name" value="METALLOENDOPEPTIDASE"/>
    <property type="match status" value="1"/>
</dbReference>
<evidence type="ECO:0000313" key="14">
    <source>
        <dbReference type="EMBL" id="EYC26628.1"/>
    </source>
</evidence>